<evidence type="ECO:0000313" key="3">
    <source>
        <dbReference type="Proteomes" id="UP001604336"/>
    </source>
</evidence>
<protein>
    <submittedName>
        <fullName evidence="2">Transposase 23 domain-containing protein</fullName>
    </submittedName>
</protein>
<keyword evidence="1" id="KW-0175">Coiled coil</keyword>
<sequence length="103" mass="11848">MRTTQKLAHTMERKGYPRMAHDMQKIRDDAIARVLGPERRARVRGLGFGATPSRVDAQIQSNRRVRELESQLQTQSERMGTLEEKVEALLKLSQQVNFICNVL</sequence>
<feature type="coiled-coil region" evidence="1">
    <location>
        <begin position="65"/>
        <end position="92"/>
    </location>
</feature>
<evidence type="ECO:0000256" key="1">
    <source>
        <dbReference type="SAM" id="Coils"/>
    </source>
</evidence>
<reference evidence="3" key="1">
    <citation type="submission" date="2024-07" db="EMBL/GenBank/DDBJ databases">
        <title>Two chromosome-level genome assemblies of Korean endemic species Abeliophyllum distichum and Forsythia ovata (Oleaceae).</title>
        <authorList>
            <person name="Jang H."/>
        </authorList>
    </citation>
    <scope>NUCLEOTIDE SEQUENCE [LARGE SCALE GENOMIC DNA]</scope>
</reference>
<dbReference type="Proteomes" id="UP001604336">
    <property type="component" value="Unassembled WGS sequence"/>
</dbReference>
<accession>A0ABD1VY79</accession>
<comment type="caution">
    <text evidence="2">The sequence shown here is derived from an EMBL/GenBank/DDBJ whole genome shotgun (WGS) entry which is preliminary data.</text>
</comment>
<dbReference type="AlphaFoldDB" id="A0ABD1VY79"/>
<name>A0ABD1VY79_9LAMI</name>
<gene>
    <name evidence="2" type="ORF">Adt_03327</name>
</gene>
<evidence type="ECO:0000313" key="2">
    <source>
        <dbReference type="EMBL" id="KAL2542349.1"/>
    </source>
</evidence>
<organism evidence="2 3">
    <name type="scientific">Abeliophyllum distichum</name>
    <dbReference type="NCBI Taxonomy" id="126358"/>
    <lineage>
        <taxon>Eukaryota</taxon>
        <taxon>Viridiplantae</taxon>
        <taxon>Streptophyta</taxon>
        <taxon>Embryophyta</taxon>
        <taxon>Tracheophyta</taxon>
        <taxon>Spermatophyta</taxon>
        <taxon>Magnoliopsida</taxon>
        <taxon>eudicotyledons</taxon>
        <taxon>Gunneridae</taxon>
        <taxon>Pentapetalae</taxon>
        <taxon>asterids</taxon>
        <taxon>lamiids</taxon>
        <taxon>Lamiales</taxon>
        <taxon>Oleaceae</taxon>
        <taxon>Forsythieae</taxon>
        <taxon>Abeliophyllum</taxon>
    </lineage>
</organism>
<dbReference type="EMBL" id="JBFOLK010000001">
    <property type="protein sequence ID" value="KAL2542349.1"/>
    <property type="molecule type" value="Genomic_DNA"/>
</dbReference>
<proteinExistence type="predicted"/>
<keyword evidence="3" id="KW-1185">Reference proteome</keyword>